<gene>
    <name evidence="5" type="ORF">DVS81_18405</name>
</gene>
<dbReference type="InterPro" id="IPR007492">
    <property type="entry name" value="LytTR_DNA-bd_dom"/>
</dbReference>
<dbReference type="PROSITE" id="PS50930">
    <property type="entry name" value="HTH_LYTTR"/>
    <property type="match status" value="1"/>
</dbReference>
<organism evidence="5 6">
    <name type="scientific">Candidatus Accumulibacter meliphilus</name>
    <dbReference type="NCBI Taxonomy" id="2211374"/>
    <lineage>
        <taxon>Bacteria</taxon>
        <taxon>Pseudomonadati</taxon>
        <taxon>Pseudomonadota</taxon>
        <taxon>Betaproteobacteria</taxon>
        <taxon>Candidatus Accumulibacter</taxon>
    </lineage>
</organism>
<feature type="modified residue" description="4-aspartylphosphate" evidence="2">
    <location>
        <position position="65"/>
    </location>
</feature>
<evidence type="ECO:0000256" key="1">
    <source>
        <dbReference type="ARBA" id="ARBA00023125"/>
    </source>
</evidence>
<dbReference type="AlphaFoldDB" id="A0A369XLN2"/>
<evidence type="ECO:0000256" key="2">
    <source>
        <dbReference type="PROSITE-ProRule" id="PRU00169"/>
    </source>
</evidence>
<name>A0A369XLN2_9PROT</name>
<evidence type="ECO:0000313" key="5">
    <source>
        <dbReference type="EMBL" id="RDE49127.1"/>
    </source>
</evidence>
<evidence type="ECO:0000259" key="3">
    <source>
        <dbReference type="PROSITE" id="PS50110"/>
    </source>
</evidence>
<dbReference type="Gene3D" id="3.40.50.2300">
    <property type="match status" value="1"/>
</dbReference>
<dbReference type="GO" id="GO:0000156">
    <property type="term" value="F:phosphorelay response regulator activity"/>
    <property type="evidence" value="ECO:0007669"/>
    <property type="project" value="TreeGrafter"/>
</dbReference>
<accession>A0A369XLN2</accession>
<dbReference type="PANTHER" id="PTHR48111">
    <property type="entry name" value="REGULATOR OF RPOS"/>
    <property type="match status" value="1"/>
</dbReference>
<dbReference type="GO" id="GO:0000976">
    <property type="term" value="F:transcription cis-regulatory region binding"/>
    <property type="evidence" value="ECO:0007669"/>
    <property type="project" value="TreeGrafter"/>
</dbReference>
<dbReference type="InterPro" id="IPR001789">
    <property type="entry name" value="Sig_transdc_resp-reg_receiver"/>
</dbReference>
<proteinExistence type="predicted"/>
<dbReference type="PROSITE" id="PS50110">
    <property type="entry name" value="RESPONSE_REGULATORY"/>
    <property type="match status" value="1"/>
</dbReference>
<comment type="caution">
    <text evidence="5">The sequence shown here is derived from an EMBL/GenBank/DDBJ whole genome shotgun (WGS) entry which is preliminary data.</text>
</comment>
<dbReference type="Gene3D" id="2.40.50.1020">
    <property type="entry name" value="LytTr DNA-binding domain"/>
    <property type="match status" value="1"/>
</dbReference>
<dbReference type="GO" id="GO:0032993">
    <property type="term" value="C:protein-DNA complex"/>
    <property type="evidence" value="ECO:0007669"/>
    <property type="project" value="TreeGrafter"/>
</dbReference>
<dbReference type="InterPro" id="IPR039420">
    <property type="entry name" value="WalR-like"/>
</dbReference>
<feature type="domain" description="Response regulatory" evidence="3">
    <location>
        <begin position="11"/>
        <end position="128"/>
    </location>
</feature>
<keyword evidence="2" id="KW-0597">Phosphoprotein</keyword>
<reference evidence="5 6" key="1">
    <citation type="submission" date="2018-05" db="EMBL/GenBank/DDBJ databases">
        <title>Integrated omic analyses show evidence that a Ca. Accumulibacter phosphatis strain performs denitrification under micro-aerobic conditions.</title>
        <authorList>
            <person name="Camejo P.Y."/>
            <person name="Katherine M.D."/>
            <person name="Daniel N.R."/>
        </authorList>
    </citation>
    <scope>NUCLEOTIDE SEQUENCE [LARGE SCALE GENOMIC DNA]</scope>
    <source>
        <strain evidence="5">UW-LDO-IC</strain>
    </source>
</reference>
<keyword evidence="1 5" id="KW-0238">DNA-binding</keyword>
<dbReference type="GO" id="GO:0005829">
    <property type="term" value="C:cytosol"/>
    <property type="evidence" value="ECO:0007669"/>
    <property type="project" value="TreeGrafter"/>
</dbReference>
<dbReference type="SMART" id="SM00448">
    <property type="entry name" value="REC"/>
    <property type="match status" value="1"/>
</dbReference>
<dbReference type="GO" id="GO:0006355">
    <property type="term" value="P:regulation of DNA-templated transcription"/>
    <property type="evidence" value="ECO:0007669"/>
    <property type="project" value="TreeGrafter"/>
</dbReference>
<dbReference type="Pfam" id="PF00072">
    <property type="entry name" value="Response_reg"/>
    <property type="match status" value="1"/>
</dbReference>
<evidence type="ECO:0000259" key="4">
    <source>
        <dbReference type="PROSITE" id="PS50930"/>
    </source>
</evidence>
<feature type="domain" description="HTH LytTR-type" evidence="4">
    <location>
        <begin position="148"/>
        <end position="260"/>
    </location>
</feature>
<dbReference type="SMART" id="SM00850">
    <property type="entry name" value="LytTR"/>
    <property type="match status" value="1"/>
</dbReference>
<sequence>MNAPALASPLLLLICDDEAPALARLRDLLADIALELPHVIVAEADNGLRALAAIEGLRVDVALVDIRMPKMDGIELAAHLSRLEYPPAVIFVTAYDTYAVQAFELNAVDYLVKPVRALRLLEALRKVHRHPLPSALLAQLSQGARSHLSCHERGRLLLIAVAEIVYFRADLKYVTARTGDREFLLDESLTHLEHEFGAKFIRLHRGVLAAREAIAGFEKSGAGDDAETQWQAILRDVPERLPVSRRQWPLLKSFARRLSS</sequence>
<dbReference type="InterPro" id="IPR011006">
    <property type="entry name" value="CheY-like_superfamily"/>
</dbReference>
<protein>
    <submittedName>
        <fullName evidence="5">DNA-binding response regulator</fullName>
    </submittedName>
</protein>
<dbReference type="EMBL" id="QPGA01000056">
    <property type="protein sequence ID" value="RDE49127.1"/>
    <property type="molecule type" value="Genomic_DNA"/>
</dbReference>
<dbReference type="Proteomes" id="UP000253831">
    <property type="component" value="Unassembled WGS sequence"/>
</dbReference>
<dbReference type="Pfam" id="PF04397">
    <property type="entry name" value="LytTR"/>
    <property type="match status" value="1"/>
</dbReference>
<evidence type="ECO:0000313" key="6">
    <source>
        <dbReference type="Proteomes" id="UP000253831"/>
    </source>
</evidence>
<dbReference type="SUPFAM" id="SSF52172">
    <property type="entry name" value="CheY-like"/>
    <property type="match status" value="1"/>
</dbReference>
<dbReference type="PANTHER" id="PTHR48111:SF3">
    <property type="entry name" value="TRANSCRIPTIONAL REGULATORY PROTEIN BTSR"/>
    <property type="match status" value="1"/>
</dbReference>